<dbReference type="PANTHER" id="PTHR12905:SF0">
    <property type="entry name" value="CALCINEURIN-LIKE PHOSPHOESTERASE DOMAIN-CONTAINING PROTEIN"/>
    <property type="match status" value="1"/>
</dbReference>
<dbReference type="Gene3D" id="3.60.21.10">
    <property type="match status" value="1"/>
</dbReference>
<protein>
    <recommendedName>
        <fullName evidence="1">Calcineurin-like phosphoesterase domain-containing protein</fullName>
    </recommendedName>
</protein>
<dbReference type="Pfam" id="PF00149">
    <property type="entry name" value="Metallophos"/>
    <property type="match status" value="1"/>
</dbReference>
<reference evidence="2 3" key="1">
    <citation type="submission" date="2014-04" db="EMBL/GenBank/DDBJ databases">
        <authorList>
            <consortium name="DOE Joint Genome Institute"/>
            <person name="Kuo A."/>
            <person name="Kohler A."/>
            <person name="Costa M.D."/>
            <person name="Nagy L.G."/>
            <person name="Floudas D."/>
            <person name="Copeland A."/>
            <person name="Barry K.W."/>
            <person name="Cichocki N."/>
            <person name="Veneault-Fourrey C."/>
            <person name="LaButti K."/>
            <person name="Lindquist E.A."/>
            <person name="Lipzen A."/>
            <person name="Lundell T."/>
            <person name="Morin E."/>
            <person name="Murat C."/>
            <person name="Sun H."/>
            <person name="Tunlid A."/>
            <person name="Henrissat B."/>
            <person name="Grigoriev I.V."/>
            <person name="Hibbett D.S."/>
            <person name="Martin F."/>
            <person name="Nordberg H.P."/>
            <person name="Cantor M.N."/>
            <person name="Hua S.X."/>
        </authorList>
    </citation>
    <scope>NUCLEOTIDE SEQUENCE [LARGE SCALE GENOMIC DNA]</scope>
    <source>
        <strain evidence="2 3">441</strain>
    </source>
</reference>
<dbReference type="PANTHER" id="PTHR12905">
    <property type="entry name" value="METALLOPHOSPHOESTERASE"/>
    <property type="match status" value="1"/>
</dbReference>
<gene>
    <name evidence="2" type="ORF">PISMIDRAFT_90172</name>
</gene>
<dbReference type="GO" id="GO:0016787">
    <property type="term" value="F:hydrolase activity"/>
    <property type="evidence" value="ECO:0007669"/>
    <property type="project" value="InterPro"/>
</dbReference>
<dbReference type="Proteomes" id="UP000054018">
    <property type="component" value="Unassembled WGS sequence"/>
</dbReference>
<dbReference type="InterPro" id="IPR029052">
    <property type="entry name" value="Metallo-depent_PP-like"/>
</dbReference>
<sequence>MTSLVSLFSRPSPLRFGKESFKTRNATVHTAYDPGHPPPHPGSLWTRFVCLSDTHSETFQVPPGDVLLHSGDLSKLGTYDQSKITIDWLRSLPHPVKIIIAGNHDLPLHESWYEAQYHVFHRTKEIPSRIRKLVDNESNGIVYLQDQQYTFQAKDGGREWSVYGSPWQPWFHGWAFNYTPEEAQARVSLIPEVDILLTHGPPSTILDTTLTNQHVGCPELLAHLSKMQKPPLIHCFGHIHEAHGAIVHVWDVNDPATEPNQSATEDRSNFEAKQPSETIMVNAANQPIGYKAFSNGVRIPCGGPGFQPVIIDLLDSAQR</sequence>
<dbReference type="AlphaFoldDB" id="A0A0C9ZRS7"/>
<name>A0A0C9ZRS7_9AGAM</name>
<dbReference type="SUPFAM" id="SSF56300">
    <property type="entry name" value="Metallo-dependent phosphatases"/>
    <property type="match status" value="1"/>
</dbReference>
<evidence type="ECO:0000313" key="2">
    <source>
        <dbReference type="EMBL" id="KIK28784.1"/>
    </source>
</evidence>
<feature type="domain" description="Calcineurin-like phosphoesterase" evidence="1">
    <location>
        <begin position="48"/>
        <end position="241"/>
    </location>
</feature>
<dbReference type="EMBL" id="KN833691">
    <property type="protein sequence ID" value="KIK28784.1"/>
    <property type="molecule type" value="Genomic_DNA"/>
</dbReference>
<reference evidence="3" key="2">
    <citation type="submission" date="2015-01" db="EMBL/GenBank/DDBJ databases">
        <title>Evolutionary Origins and Diversification of the Mycorrhizal Mutualists.</title>
        <authorList>
            <consortium name="DOE Joint Genome Institute"/>
            <consortium name="Mycorrhizal Genomics Consortium"/>
            <person name="Kohler A."/>
            <person name="Kuo A."/>
            <person name="Nagy L.G."/>
            <person name="Floudas D."/>
            <person name="Copeland A."/>
            <person name="Barry K.W."/>
            <person name="Cichocki N."/>
            <person name="Veneault-Fourrey C."/>
            <person name="LaButti K."/>
            <person name="Lindquist E.A."/>
            <person name="Lipzen A."/>
            <person name="Lundell T."/>
            <person name="Morin E."/>
            <person name="Murat C."/>
            <person name="Riley R."/>
            <person name="Ohm R."/>
            <person name="Sun H."/>
            <person name="Tunlid A."/>
            <person name="Henrissat B."/>
            <person name="Grigoriev I.V."/>
            <person name="Hibbett D.S."/>
            <person name="Martin F."/>
        </authorList>
    </citation>
    <scope>NUCLEOTIDE SEQUENCE [LARGE SCALE GENOMIC DNA]</scope>
    <source>
        <strain evidence="3">441</strain>
    </source>
</reference>
<evidence type="ECO:0000313" key="3">
    <source>
        <dbReference type="Proteomes" id="UP000054018"/>
    </source>
</evidence>
<dbReference type="CDD" id="cd07379">
    <property type="entry name" value="MPP_239FB"/>
    <property type="match status" value="1"/>
</dbReference>
<dbReference type="OrthoDB" id="630188at2759"/>
<organism evidence="2 3">
    <name type="scientific">Pisolithus microcarpus 441</name>
    <dbReference type="NCBI Taxonomy" id="765257"/>
    <lineage>
        <taxon>Eukaryota</taxon>
        <taxon>Fungi</taxon>
        <taxon>Dikarya</taxon>
        <taxon>Basidiomycota</taxon>
        <taxon>Agaricomycotina</taxon>
        <taxon>Agaricomycetes</taxon>
        <taxon>Agaricomycetidae</taxon>
        <taxon>Boletales</taxon>
        <taxon>Sclerodermatineae</taxon>
        <taxon>Pisolithaceae</taxon>
        <taxon>Pisolithus</taxon>
    </lineage>
</organism>
<evidence type="ECO:0000259" key="1">
    <source>
        <dbReference type="Pfam" id="PF00149"/>
    </source>
</evidence>
<dbReference type="InterPro" id="IPR051693">
    <property type="entry name" value="UPF0046_metallophosphoest"/>
</dbReference>
<dbReference type="HOGENOM" id="CLU_041441_4_0_1"/>
<dbReference type="InterPro" id="IPR004843">
    <property type="entry name" value="Calcineurin-like_PHP"/>
</dbReference>
<proteinExistence type="predicted"/>
<keyword evidence="3" id="KW-1185">Reference proteome</keyword>
<accession>A0A0C9ZRS7</accession>